<dbReference type="Gene3D" id="2.40.330.10">
    <property type="entry name" value="DNA-binding pseudobarrel domain"/>
    <property type="match status" value="1"/>
</dbReference>
<dbReference type="GO" id="GO:0003677">
    <property type="term" value="F:DNA binding"/>
    <property type="evidence" value="ECO:0007669"/>
    <property type="project" value="UniProtKB-KW"/>
</dbReference>
<name>A0A2K1KMY4_PHYPA</name>
<evidence type="ECO:0000256" key="1">
    <source>
        <dbReference type="ARBA" id="ARBA00022723"/>
    </source>
</evidence>
<dbReference type="Proteomes" id="UP000006727">
    <property type="component" value="Chromosome 4"/>
</dbReference>
<reference evidence="11 13" key="1">
    <citation type="journal article" date="2008" name="Science">
        <title>The Physcomitrella genome reveals evolutionary insights into the conquest of land by plants.</title>
        <authorList>
            <person name="Rensing S."/>
            <person name="Lang D."/>
            <person name="Zimmer A."/>
            <person name="Terry A."/>
            <person name="Salamov A."/>
            <person name="Shapiro H."/>
            <person name="Nishiyama T."/>
            <person name="Perroud P.-F."/>
            <person name="Lindquist E."/>
            <person name="Kamisugi Y."/>
            <person name="Tanahashi T."/>
            <person name="Sakakibara K."/>
            <person name="Fujita T."/>
            <person name="Oishi K."/>
            <person name="Shin-I T."/>
            <person name="Kuroki Y."/>
            <person name="Toyoda A."/>
            <person name="Suzuki Y."/>
            <person name="Hashimoto A."/>
            <person name="Yamaguchi K."/>
            <person name="Sugano A."/>
            <person name="Kohara Y."/>
            <person name="Fujiyama A."/>
            <person name="Anterola A."/>
            <person name="Aoki S."/>
            <person name="Ashton N."/>
            <person name="Barbazuk W.B."/>
            <person name="Barker E."/>
            <person name="Bennetzen J."/>
            <person name="Bezanilla M."/>
            <person name="Blankenship R."/>
            <person name="Cho S.H."/>
            <person name="Dutcher S."/>
            <person name="Estelle M."/>
            <person name="Fawcett J.A."/>
            <person name="Gundlach H."/>
            <person name="Hanada K."/>
            <person name="Heyl A."/>
            <person name="Hicks K.A."/>
            <person name="Hugh J."/>
            <person name="Lohr M."/>
            <person name="Mayer K."/>
            <person name="Melkozernov A."/>
            <person name="Murata T."/>
            <person name="Nelson D."/>
            <person name="Pils B."/>
            <person name="Prigge M."/>
            <person name="Reiss B."/>
            <person name="Renner T."/>
            <person name="Rombauts S."/>
            <person name="Rushton P."/>
            <person name="Sanderfoot A."/>
            <person name="Schween G."/>
            <person name="Shiu S.-H."/>
            <person name="Stueber K."/>
            <person name="Theodoulou F.L."/>
            <person name="Tu H."/>
            <person name="Van de Peer Y."/>
            <person name="Verrier P.J."/>
            <person name="Waters E."/>
            <person name="Wood A."/>
            <person name="Yang L."/>
            <person name="Cove D."/>
            <person name="Cuming A."/>
            <person name="Hasebe M."/>
            <person name="Lucas S."/>
            <person name="Mishler D.B."/>
            <person name="Reski R."/>
            <person name="Grigoriev I."/>
            <person name="Quatrano R.S."/>
            <person name="Boore J.L."/>
        </authorList>
    </citation>
    <scope>NUCLEOTIDE SEQUENCE [LARGE SCALE GENOMIC DNA]</scope>
    <source>
        <strain evidence="12 13">cv. Gransden 2004</strain>
    </source>
</reference>
<dbReference type="CDD" id="cd10017">
    <property type="entry name" value="B3_DNA"/>
    <property type="match status" value="1"/>
</dbReference>
<accession>A0A2K1KMY4</accession>
<dbReference type="PaxDb" id="3218-PP1S227_33V6.1"/>
<keyword evidence="7" id="KW-0539">Nucleus</keyword>
<reference evidence="12" key="3">
    <citation type="submission" date="2020-12" db="UniProtKB">
        <authorList>
            <consortium name="EnsemblPlants"/>
        </authorList>
    </citation>
    <scope>IDENTIFICATION</scope>
</reference>
<dbReference type="Pfam" id="PF07496">
    <property type="entry name" value="zf-CW"/>
    <property type="match status" value="1"/>
</dbReference>
<dbReference type="AlphaFoldDB" id="A0A2K1KMY4"/>
<dbReference type="PROSITE" id="PS50863">
    <property type="entry name" value="B3"/>
    <property type="match status" value="1"/>
</dbReference>
<evidence type="ECO:0000259" key="10">
    <source>
        <dbReference type="PROSITE" id="PS51050"/>
    </source>
</evidence>
<keyword evidence="3" id="KW-0862">Zinc</keyword>
<dbReference type="Gramene" id="Pp3c4_10850V3.1">
    <property type="protein sequence ID" value="Pp3c4_10850V3.1"/>
    <property type="gene ID" value="Pp3c4_10850"/>
</dbReference>
<feature type="domain" description="TF-B3" evidence="9">
    <location>
        <begin position="181"/>
        <end position="282"/>
    </location>
</feature>
<evidence type="ECO:0000313" key="12">
    <source>
        <dbReference type="EnsemblPlants" id="Pp3c4_10850V3.1"/>
    </source>
</evidence>
<keyword evidence="4" id="KW-0805">Transcription regulation</keyword>
<keyword evidence="1" id="KW-0479">Metal-binding</keyword>
<dbReference type="GO" id="GO:0008270">
    <property type="term" value="F:zinc ion binding"/>
    <property type="evidence" value="ECO:0007669"/>
    <property type="project" value="UniProtKB-KW"/>
</dbReference>
<keyword evidence="2" id="KW-0863">Zinc-finger</keyword>
<dbReference type="PANTHER" id="PTHR46245:SF2">
    <property type="entry name" value="B3 DOMAIN-CONTAINING TRANSCRIPTION REPRESSOR VAL2"/>
    <property type="match status" value="1"/>
</dbReference>
<dbReference type="PROSITE" id="PS51050">
    <property type="entry name" value="ZF_CW"/>
    <property type="match status" value="1"/>
</dbReference>
<organism evidence="11">
    <name type="scientific">Physcomitrium patens</name>
    <name type="common">Spreading-leaved earth moss</name>
    <name type="synonym">Physcomitrella patens</name>
    <dbReference type="NCBI Taxonomy" id="3218"/>
    <lineage>
        <taxon>Eukaryota</taxon>
        <taxon>Viridiplantae</taxon>
        <taxon>Streptophyta</taxon>
        <taxon>Embryophyta</taxon>
        <taxon>Bryophyta</taxon>
        <taxon>Bryophytina</taxon>
        <taxon>Bryopsida</taxon>
        <taxon>Funariidae</taxon>
        <taxon>Funariales</taxon>
        <taxon>Funariaceae</taxon>
        <taxon>Physcomitrium</taxon>
    </lineage>
</organism>
<dbReference type="EnsemblPlants" id="Pp3c4_10850V3.1">
    <property type="protein sequence ID" value="Pp3c4_10850V3.1"/>
    <property type="gene ID" value="Pp3c4_10850"/>
</dbReference>
<dbReference type="InterPro" id="IPR003340">
    <property type="entry name" value="B3_DNA-bd"/>
</dbReference>
<evidence type="ECO:0000256" key="6">
    <source>
        <dbReference type="ARBA" id="ARBA00023163"/>
    </source>
</evidence>
<sequence>MLGGDFPTLSQSQVRHAQFSNHIGSTCGEESMERRGTFHSFFGKSTPTQEGTTKKSSSALASTLSTCQIPVLGHHVCDFNSVSKSPGGTSILVGCVLGKAIVKPKQQIRGSVKRNPGEDRKELLATSPLNNGPTLNGKGRTGILTFPRSISVNGPRIGNLNSPPPSQKLFFSLGTTMTFLFDKVASVTDCRSTGHFVLPKRKVEEHFPPINKPGGIWMTLVDATGKEWSFEFCFWHSKESRIYYFKKFYPYVQSTDLRGGDTVFFSRLEPQGTLFIGYRKQKPPPPKQMKALNCGASKDQFKEREHSNGGLTYLANDWSPSLEEVATRQKKPTKLSADDANVDYALDRGIIQRKKKRKKEFPPLSLAQRTKVIDHLAVGEALIDKKSTSGRSSTPDTFQHDDRIAGVLGSKGKRLRVNADEYAEWKEMQDLLRPAPGALPTVLTIEGHDFEEYEAPPVLITRTYHSPEAHGENQWVKCNDCGSWRRLSADAFVPAGWICSDSDLDQGRAYCNAPQELSDHEIHQLLGLGLDAGKYQCHLNCVVFHISSKQPDFLVIVYNEQEGRTETQEDLNEDGDWTTPEHLYSAQADVCAYKQPTLWSAAMALVDGSLHRGTESYSELKSCESDTSVPEFTDHGPGMALQSPRLKQFCDLIEDSSSRRSTFLETRGRKVYENPTDSDEFVDPAGAAKGYEIPRADCYDFLGPVGKVLTPRSEIQPVTQHPLTTM</sequence>
<dbReference type="PANTHER" id="PTHR46245">
    <property type="entry name" value="B3 DOMAIN-CONTAINING PROTEIN OS07G0563300"/>
    <property type="match status" value="1"/>
</dbReference>
<dbReference type="EMBL" id="ABEU02000004">
    <property type="protein sequence ID" value="PNR55139.1"/>
    <property type="molecule type" value="Genomic_DNA"/>
</dbReference>
<gene>
    <name evidence="12" type="primary">LOC112280900</name>
    <name evidence="11" type="ORF">PHYPA_006033</name>
</gene>
<evidence type="ECO:0000313" key="11">
    <source>
        <dbReference type="EMBL" id="PNR55139.1"/>
    </source>
</evidence>
<proteinExistence type="predicted"/>
<feature type="domain" description="CW-type" evidence="10">
    <location>
        <begin position="469"/>
        <end position="519"/>
    </location>
</feature>
<evidence type="ECO:0000256" key="4">
    <source>
        <dbReference type="ARBA" id="ARBA00023015"/>
    </source>
</evidence>
<keyword evidence="13" id="KW-1185">Reference proteome</keyword>
<dbReference type="SUPFAM" id="SSF101936">
    <property type="entry name" value="DNA-binding pseudobarrel domain"/>
    <property type="match status" value="1"/>
</dbReference>
<keyword evidence="6" id="KW-0804">Transcription</keyword>
<dbReference type="SMART" id="SM01019">
    <property type="entry name" value="B3"/>
    <property type="match status" value="1"/>
</dbReference>
<evidence type="ECO:0000256" key="5">
    <source>
        <dbReference type="ARBA" id="ARBA00023125"/>
    </source>
</evidence>
<protein>
    <recommendedName>
        <fullName evidence="14">TF-B3 domain-containing protein</fullName>
    </recommendedName>
</protein>
<evidence type="ECO:0000256" key="3">
    <source>
        <dbReference type="ARBA" id="ARBA00022833"/>
    </source>
</evidence>
<evidence type="ECO:0000313" key="13">
    <source>
        <dbReference type="Proteomes" id="UP000006727"/>
    </source>
</evidence>
<evidence type="ECO:0000256" key="2">
    <source>
        <dbReference type="ARBA" id="ARBA00022771"/>
    </source>
</evidence>
<dbReference type="InterPro" id="IPR011124">
    <property type="entry name" value="Znf_CW"/>
</dbReference>
<dbReference type="InterPro" id="IPR015300">
    <property type="entry name" value="DNA-bd_pseudobarrel_sf"/>
</dbReference>
<feature type="region of interest" description="Disordered" evidence="8">
    <location>
        <begin position="108"/>
        <end position="140"/>
    </location>
</feature>
<reference evidence="11 13" key="2">
    <citation type="journal article" date="2018" name="Plant J.">
        <title>The Physcomitrella patens chromosome-scale assembly reveals moss genome structure and evolution.</title>
        <authorList>
            <person name="Lang D."/>
            <person name="Ullrich K.K."/>
            <person name="Murat F."/>
            <person name="Fuchs J."/>
            <person name="Jenkins J."/>
            <person name="Haas F.B."/>
            <person name="Piednoel M."/>
            <person name="Gundlach H."/>
            <person name="Van Bel M."/>
            <person name="Meyberg R."/>
            <person name="Vives C."/>
            <person name="Morata J."/>
            <person name="Symeonidi A."/>
            <person name="Hiss M."/>
            <person name="Muchero W."/>
            <person name="Kamisugi Y."/>
            <person name="Saleh O."/>
            <person name="Blanc G."/>
            <person name="Decker E.L."/>
            <person name="van Gessel N."/>
            <person name="Grimwood J."/>
            <person name="Hayes R.D."/>
            <person name="Graham S.W."/>
            <person name="Gunter L.E."/>
            <person name="McDaniel S.F."/>
            <person name="Hoernstein S.N.W."/>
            <person name="Larsson A."/>
            <person name="Li F.W."/>
            <person name="Perroud P.F."/>
            <person name="Phillips J."/>
            <person name="Ranjan P."/>
            <person name="Rokshar D.S."/>
            <person name="Rothfels C.J."/>
            <person name="Schneider L."/>
            <person name="Shu S."/>
            <person name="Stevenson D.W."/>
            <person name="Thummler F."/>
            <person name="Tillich M."/>
            <person name="Villarreal Aguilar J.C."/>
            <person name="Widiez T."/>
            <person name="Wong G.K."/>
            <person name="Wymore A."/>
            <person name="Zhang Y."/>
            <person name="Zimmer A.D."/>
            <person name="Quatrano R.S."/>
            <person name="Mayer K.F.X."/>
            <person name="Goodstein D."/>
            <person name="Casacuberta J.M."/>
            <person name="Vandepoele K."/>
            <person name="Reski R."/>
            <person name="Cuming A.C."/>
            <person name="Tuskan G.A."/>
            <person name="Maumus F."/>
            <person name="Salse J."/>
            <person name="Schmutz J."/>
            <person name="Rensing S.A."/>
        </authorList>
    </citation>
    <scope>NUCLEOTIDE SEQUENCE [LARGE SCALE GENOMIC DNA]</scope>
    <source>
        <strain evidence="12 13">cv. Gransden 2004</strain>
    </source>
</reference>
<evidence type="ECO:0000259" key="9">
    <source>
        <dbReference type="PROSITE" id="PS50863"/>
    </source>
</evidence>
<dbReference type="Gene3D" id="3.30.40.100">
    <property type="match status" value="1"/>
</dbReference>
<evidence type="ECO:0008006" key="14">
    <source>
        <dbReference type="Google" id="ProtNLM"/>
    </source>
</evidence>
<evidence type="ECO:0000256" key="7">
    <source>
        <dbReference type="ARBA" id="ARBA00023242"/>
    </source>
</evidence>
<dbReference type="Pfam" id="PF02362">
    <property type="entry name" value="B3"/>
    <property type="match status" value="1"/>
</dbReference>
<evidence type="ECO:0000256" key="8">
    <source>
        <dbReference type="SAM" id="MobiDB-lite"/>
    </source>
</evidence>
<keyword evidence="5" id="KW-0238">DNA-binding</keyword>